<dbReference type="NCBIfam" id="NF040657">
    <property type="entry name" value="immun_SitI3"/>
    <property type="match status" value="1"/>
</dbReference>
<dbReference type="InterPro" id="IPR049799">
    <property type="entry name" value="SitI3-like"/>
</dbReference>
<reference evidence="1 2" key="1">
    <citation type="submission" date="2023-07" db="EMBL/GenBank/DDBJ databases">
        <title>Sequencing the genomes of 1000 actinobacteria strains.</title>
        <authorList>
            <person name="Klenk H.-P."/>
        </authorList>
    </citation>
    <scope>NUCLEOTIDE SEQUENCE [LARGE SCALE GENOMIC DNA]</scope>
    <source>
        <strain evidence="1 2">DSM 44710</strain>
    </source>
</reference>
<gene>
    <name evidence="1" type="ORF">J2S43_008117</name>
</gene>
<protein>
    <submittedName>
        <fullName evidence="1">Uncharacterized protein</fullName>
    </submittedName>
</protein>
<evidence type="ECO:0000313" key="1">
    <source>
        <dbReference type="EMBL" id="MDP9799605.1"/>
    </source>
</evidence>
<dbReference type="RefSeq" id="WP_306838546.1">
    <property type="nucleotide sequence ID" value="NZ_JAUSRA010000001.1"/>
</dbReference>
<keyword evidence="2" id="KW-1185">Reference proteome</keyword>
<dbReference type="EMBL" id="JAUSRA010000001">
    <property type="protein sequence ID" value="MDP9799605.1"/>
    <property type="molecule type" value="Genomic_DNA"/>
</dbReference>
<dbReference type="Proteomes" id="UP001240984">
    <property type="component" value="Unassembled WGS sequence"/>
</dbReference>
<organism evidence="1 2">
    <name type="scientific">Catenuloplanes nepalensis</name>
    <dbReference type="NCBI Taxonomy" id="587533"/>
    <lineage>
        <taxon>Bacteria</taxon>
        <taxon>Bacillati</taxon>
        <taxon>Actinomycetota</taxon>
        <taxon>Actinomycetes</taxon>
        <taxon>Micromonosporales</taxon>
        <taxon>Micromonosporaceae</taxon>
        <taxon>Catenuloplanes</taxon>
    </lineage>
</organism>
<evidence type="ECO:0000313" key="2">
    <source>
        <dbReference type="Proteomes" id="UP001240984"/>
    </source>
</evidence>
<comment type="caution">
    <text evidence="1">The sequence shown here is derived from an EMBL/GenBank/DDBJ whole genome shotgun (WGS) entry which is preliminary data.</text>
</comment>
<name>A0ABT9N7W6_9ACTN</name>
<sequence>MATEYRLILAAEPPVEQVAERAFPRQEERPAGTPPLLTADLYQRYGFELAVRGARNGYFDAESDDGLWEWEPESYVALTFRMEKEADSDRALVHMLTVVGRVLDTGPEDAALILNGNWLLLTRFGGLPVKHRRAVWWENYAEVNDIIRG</sequence>
<accession>A0ABT9N7W6</accession>
<proteinExistence type="predicted"/>